<dbReference type="AlphaFoldDB" id="U4QZ98"/>
<evidence type="ECO:0000313" key="1">
    <source>
        <dbReference type="EMBL" id="EPR09408.1"/>
    </source>
</evidence>
<proteinExistence type="predicted"/>
<name>U4QZ98_9FIRM</name>
<gene>
    <name evidence="1" type="ORF">L323_17460</name>
</gene>
<accession>U4QZ98</accession>
<organism evidence="1 2">
    <name type="scientific">Ruminiclostridium papyrosolvens C7</name>
    <dbReference type="NCBI Taxonomy" id="1330534"/>
    <lineage>
        <taxon>Bacteria</taxon>
        <taxon>Bacillati</taxon>
        <taxon>Bacillota</taxon>
        <taxon>Clostridia</taxon>
        <taxon>Eubacteriales</taxon>
        <taxon>Oscillospiraceae</taxon>
        <taxon>Ruminiclostridium</taxon>
    </lineage>
</organism>
<comment type="caution">
    <text evidence="1">The sequence shown here is derived from an EMBL/GenBank/DDBJ whole genome shotgun (WGS) entry which is preliminary data.</text>
</comment>
<dbReference type="Proteomes" id="UP000016860">
    <property type="component" value="Unassembled WGS sequence"/>
</dbReference>
<evidence type="ECO:0000313" key="2">
    <source>
        <dbReference type="Proteomes" id="UP000016860"/>
    </source>
</evidence>
<sequence length="31" mass="3452">MVKILSLNIDEDILKNDKINVFIDGGPVIQP</sequence>
<dbReference type="EMBL" id="ATAY01000088">
    <property type="protein sequence ID" value="EPR09408.1"/>
    <property type="molecule type" value="Genomic_DNA"/>
</dbReference>
<protein>
    <submittedName>
        <fullName evidence="1">Uncharacterized protein</fullName>
    </submittedName>
</protein>
<reference evidence="1 2" key="1">
    <citation type="journal article" date="2013" name="Genome Announc.">
        <title>Draft Genome Sequence of the Cellulolytic Bacterium Clostridium papyrosolvens C7 (ATCC 700395).</title>
        <authorList>
            <person name="Zepeda V."/>
            <person name="Dassa B."/>
            <person name="Borovok I."/>
            <person name="Lamed R."/>
            <person name="Bayer E.A."/>
            <person name="Cate J.H."/>
        </authorList>
    </citation>
    <scope>NUCLEOTIDE SEQUENCE [LARGE SCALE GENOMIC DNA]</scope>
    <source>
        <strain evidence="1 2">C7</strain>
    </source>
</reference>